<evidence type="ECO:0000313" key="2">
    <source>
        <dbReference type="Proteomes" id="UP000308600"/>
    </source>
</evidence>
<organism evidence="1 2">
    <name type="scientific">Pluteus cervinus</name>
    <dbReference type="NCBI Taxonomy" id="181527"/>
    <lineage>
        <taxon>Eukaryota</taxon>
        <taxon>Fungi</taxon>
        <taxon>Dikarya</taxon>
        <taxon>Basidiomycota</taxon>
        <taxon>Agaricomycotina</taxon>
        <taxon>Agaricomycetes</taxon>
        <taxon>Agaricomycetidae</taxon>
        <taxon>Agaricales</taxon>
        <taxon>Pluteineae</taxon>
        <taxon>Pluteaceae</taxon>
        <taxon>Pluteus</taxon>
    </lineage>
</organism>
<keyword evidence="2" id="KW-1185">Reference proteome</keyword>
<evidence type="ECO:0000313" key="1">
    <source>
        <dbReference type="EMBL" id="TFK64639.1"/>
    </source>
</evidence>
<proteinExistence type="predicted"/>
<dbReference type="Proteomes" id="UP000308600">
    <property type="component" value="Unassembled WGS sequence"/>
</dbReference>
<feature type="non-terminal residue" evidence="1">
    <location>
        <position position="71"/>
    </location>
</feature>
<accession>A0ACD3AH86</accession>
<feature type="non-terminal residue" evidence="1">
    <location>
        <position position="1"/>
    </location>
</feature>
<reference evidence="1 2" key="1">
    <citation type="journal article" date="2019" name="Nat. Ecol. Evol.">
        <title>Megaphylogeny resolves global patterns of mushroom evolution.</title>
        <authorList>
            <person name="Varga T."/>
            <person name="Krizsan K."/>
            <person name="Foldi C."/>
            <person name="Dima B."/>
            <person name="Sanchez-Garcia M."/>
            <person name="Sanchez-Ramirez S."/>
            <person name="Szollosi G.J."/>
            <person name="Szarkandi J.G."/>
            <person name="Papp V."/>
            <person name="Albert L."/>
            <person name="Andreopoulos W."/>
            <person name="Angelini C."/>
            <person name="Antonin V."/>
            <person name="Barry K.W."/>
            <person name="Bougher N.L."/>
            <person name="Buchanan P."/>
            <person name="Buyck B."/>
            <person name="Bense V."/>
            <person name="Catcheside P."/>
            <person name="Chovatia M."/>
            <person name="Cooper J."/>
            <person name="Damon W."/>
            <person name="Desjardin D."/>
            <person name="Finy P."/>
            <person name="Geml J."/>
            <person name="Haridas S."/>
            <person name="Hughes K."/>
            <person name="Justo A."/>
            <person name="Karasinski D."/>
            <person name="Kautmanova I."/>
            <person name="Kiss B."/>
            <person name="Kocsube S."/>
            <person name="Kotiranta H."/>
            <person name="LaButti K.M."/>
            <person name="Lechner B.E."/>
            <person name="Liimatainen K."/>
            <person name="Lipzen A."/>
            <person name="Lukacs Z."/>
            <person name="Mihaltcheva S."/>
            <person name="Morgado L.N."/>
            <person name="Niskanen T."/>
            <person name="Noordeloos M.E."/>
            <person name="Ohm R.A."/>
            <person name="Ortiz-Santana B."/>
            <person name="Ovrebo C."/>
            <person name="Racz N."/>
            <person name="Riley R."/>
            <person name="Savchenko A."/>
            <person name="Shiryaev A."/>
            <person name="Soop K."/>
            <person name="Spirin V."/>
            <person name="Szebenyi C."/>
            <person name="Tomsovsky M."/>
            <person name="Tulloss R.E."/>
            <person name="Uehling J."/>
            <person name="Grigoriev I.V."/>
            <person name="Vagvolgyi C."/>
            <person name="Papp T."/>
            <person name="Martin F.M."/>
            <person name="Miettinen O."/>
            <person name="Hibbett D.S."/>
            <person name="Nagy L.G."/>
        </authorList>
    </citation>
    <scope>NUCLEOTIDE SEQUENCE [LARGE SCALE GENOMIC DNA]</scope>
    <source>
        <strain evidence="1 2">NL-1719</strain>
    </source>
</reference>
<name>A0ACD3AH86_9AGAR</name>
<protein>
    <submittedName>
        <fullName evidence="1">Uncharacterized protein</fullName>
    </submittedName>
</protein>
<sequence>PSEVQRGKQRRRHSDDEIESGGKKPKGTRKTAVACNFCRGKKLRCNGARPSCFNCTQRTLRCEYVPVPRRR</sequence>
<dbReference type="EMBL" id="ML208467">
    <property type="protein sequence ID" value="TFK64639.1"/>
    <property type="molecule type" value="Genomic_DNA"/>
</dbReference>
<gene>
    <name evidence="1" type="ORF">BDN72DRAFT_723642</name>
</gene>